<comment type="caution">
    <text evidence="2">The sequence shown here is derived from an EMBL/GenBank/DDBJ whole genome shotgun (WGS) entry which is preliminary data.</text>
</comment>
<dbReference type="Proteomes" id="UP001349262">
    <property type="component" value="Unassembled WGS sequence"/>
</dbReference>
<organism evidence="2 3">
    <name type="scientific">Methylobacterium radiotolerans</name>
    <dbReference type="NCBI Taxonomy" id="31998"/>
    <lineage>
        <taxon>Bacteria</taxon>
        <taxon>Pseudomonadati</taxon>
        <taxon>Pseudomonadota</taxon>
        <taxon>Alphaproteobacteria</taxon>
        <taxon>Hyphomicrobiales</taxon>
        <taxon>Methylobacteriaceae</taxon>
        <taxon>Methylobacterium</taxon>
    </lineage>
</organism>
<feature type="region of interest" description="Disordered" evidence="1">
    <location>
        <begin position="44"/>
        <end position="65"/>
    </location>
</feature>
<proteinExistence type="predicted"/>
<protein>
    <submittedName>
        <fullName evidence="2">Uncharacterized protein</fullName>
    </submittedName>
</protein>
<evidence type="ECO:0000313" key="2">
    <source>
        <dbReference type="EMBL" id="MEE7457533.1"/>
    </source>
</evidence>
<dbReference type="EMBL" id="MLBY01000004">
    <property type="protein sequence ID" value="MEE7457533.1"/>
    <property type="molecule type" value="Genomic_DNA"/>
</dbReference>
<name>A0ABU7TAF6_9HYPH</name>
<keyword evidence="3" id="KW-1185">Reference proteome</keyword>
<gene>
    <name evidence="2" type="ORF">MRSR164_12305</name>
</gene>
<evidence type="ECO:0000313" key="3">
    <source>
        <dbReference type="Proteomes" id="UP001349262"/>
    </source>
</evidence>
<sequence>MPTNDADAIAEAATLCAAARAKLPASGFHRLRVLLDMILLDLTRERPAPQSAAPPPGPAEEPDRR</sequence>
<accession>A0ABU7TAF6</accession>
<evidence type="ECO:0000256" key="1">
    <source>
        <dbReference type="SAM" id="MobiDB-lite"/>
    </source>
</evidence>
<reference evidence="2 3" key="1">
    <citation type="journal article" date="2012" name="Genet. Mol. Biol.">
        <title>Analysis of 16S rRNA and mxaF genes revealing insights into Methylobacterium niche-specific plant association.</title>
        <authorList>
            <person name="Dourado M.N."/>
            <person name="Andreote F.D."/>
            <person name="Dini-Andreote F."/>
            <person name="Conti R."/>
            <person name="Araujo J.M."/>
            <person name="Araujo W.L."/>
        </authorList>
    </citation>
    <scope>NUCLEOTIDE SEQUENCE [LARGE SCALE GENOMIC DNA]</scope>
    <source>
        <strain evidence="2 3">SR1.6/4</strain>
    </source>
</reference>